<reference evidence="3 4" key="1">
    <citation type="submission" date="2016-08" db="EMBL/GenBank/DDBJ databases">
        <title>Characterization and recognition of Brachyspira hampsonii sp. nov., a novel intestinal spirochete that is pathogenic to pigs.</title>
        <authorList>
            <person name="Mirajkar N."/>
            <person name="La T."/>
            <person name="Phillips N."/>
            <person name="Hampson D."/>
            <person name="Gebhart C."/>
        </authorList>
    </citation>
    <scope>NUCLEOTIDE SEQUENCE [LARGE SCALE GENOMIC DNA]</scope>
    <source>
        <strain evidence="3 4">P280/1</strain>
    </source>
</reference>
<evidence type="ECO:0000259" key="2">
    <source>
        <dbReference type="Pfam" id="PF23096"/>
    </source>
</evidence>
<feature type="coiled-coil region" evidence="1">
    <location>
        <begin position="1"/>
        <end position="42"/>
    </location>
</feature>
<dbReference type="AlphaFoldDB" id="A0A1E5NI24"/>
<accession>A0A1E5NI24</accession>
<name>A0A1E5NI24_9SPIR</name>
<evidence type="ECO:0000313" key="3">
    <source>
        <dbReference type="EMBL" id="OEJ15784.1"/>
    </source>
</evidence>
<feature type="domain" description="Proteasome activator complex subunit 4-like HEAT repeat-like" evidence="2">
    <location>
        <begin position="280"/>
        <end position="377"/>
    </location>
</feature>
<gene>
    <name evidence="3" type="ORF">BFL38_09995</name>
</gene>
<sequence>MQNIENKQSQIEKIIEEYDNKLKDKNREIEKLNDELNRISTSSYSSGIPNVISNRGDESDDFSFPHKWALTCKRMESSIYLEPILQFYRGVINSFDYFVEKPKECEDNERVNNAYNFFVNQFERSGGLKNLIVNVTYNALVYGFCFFTPKLEVVYAKAYGFKGRLDGLRGFKYYDPSSIYRFNFDENDSDEIKSISIIKSRKEIFNSLYNDNEASIINIDFDLALAGYASYGSIEGDIIGKPFLYSAYSLWQILESMDNSFNRNLKNIGEHSFNFIANTELNDSKRKEAEREIRNFVNNGGGIFISKYGKIEKIESIDANEWYNFRDSMLSALFKNKGVDIKALGLNKGATKSLAELTQDNAILMASDIVSGVINYINNSFMKRYFDLNFKSLRLSGECDYFRVSHSAISKSE</sequence>
<dbReference type="Proteomes" id="UP000095247">
    <property type="component" value="Unassembled WGS sequence"/>
</dbReference>
<comment type="caution">
    <text evidence="3">The sequence shown here is derived from an EMBL/GenBank/DDBJ whole genome shotgun (WGS) entry which is preliminary data.</text>
</comment>
<evidence type="ECO:0000256" key="1">
    <source>
        <dbReference type="SAM" id="Coils"/>
    </source>
</evidence>
<organism evidence="3 4">
    <name type="scientific">Brachyspira hampsonii</name>
    <dbReference type="NCBI Taxonomy" id="1287055"/>
    <lineage>
        <taxon>Bacteria</taxon>
        <taxon>Pseudomonadati</taxon>
        <taxon>Spirochaetota</taxon>
        <taxon>Spirochaetia</taxon>
        <taxon>Brachyspirales</taxon>
        <taxon>Brachyspiraceae</taxon>
        <taxon>Brachyspira</taxon>
    </lineage>
</organism>
<dbReference type="Pfam" id="PF23096">
    <property type="entry name" value="HEAT_PSME4"/>
    <property type="match status" value="1"/>
</dbReference>
<evidence type="ECO:0000313" key="4">
    <source>
        <dbReference type="Proteomes" id="UP000095247"/>
    </source>
</evidence>
<protein>
    <submittedName>
        <fullName evidence="3">Phage capsid protein</fullName>
    </submittedName>
</protein>
<dbReference type="RefSeq" id="WP_069725261.1">
    <property type="nucleotide sequence ID" value="NZ_MDCO01000001.1"/>
</dbReference>
<dbReference type="EMBL" id="MDCO01000001">
    <property type="protein sequence ID" value="OEJ15784.1"/>
    <property type="molecule type" value="Genomic_DNA"/>
</dbReference>
<dbReference type="InterPro" id="IPR055455">
    <property type="entry name" value="HEAT_PSME4"/>
</dbReference>
<keyword evidence="1" id="KW-0175">Coiled coil</keyword>
<proteinExistence type="predicted"/>